<dbReference type="Gene3D" id="2.40.50.140">
    <property type="entry name" value="Nucleic acid-binding proteins"/>
    <property type="match status" value="1"/>
</dbReference>
<evidence type="ECO:0000313" key="13">
    <source>
        <dbReference type="Proteomes" id="UP000591941"/>
    </source>
</evidence>
<dbReference type="InterPro" id="IPR003029">
    <property type="entry name" value="S1_domain"/>
</dbReference>
<keyword evidence="10" id="KW-0472">Membrane</keyword>
<sequence length="475" mass="52251">MSRLLVNTTPRETIIAVTQGNDLTDLVIQPTDGEPLLHRIYKGVVKNVVAALDAAFVDIGTGENGYLPLLGGKSRDLEGHKISVGARVLVQVTKEARGTKGPMLTTKPSLAGRYAVLLTKGRYVGVSKQIQEAAERERLRGLVGAQLGLGDEACGFILRTAAQGVDAAELTHDLAFLRRTWESIRRRAKIASAPACLYREADIVLRAARDYVTPSTEQIITNDRAAYERLVDLVSEQPQVEVSYVAANDLLTQHGIQDAIAPLLERRVEVAGGAYIVIDPTEALTAIDVNSGTFRSGHGRDDLALRVNLAAAQEVARQIRLRNIGGIIIVDFIDMQRKEDRELVLTALRAAVKEDRVRTTVVEMTALGLVEMTRHKTGPTLQESRYMRCPECAGTGYVMTAAAIVEQITEELRQKARQGLADRVLVQVHPTVAEHLREENLAAQWQARFHKEFIIATHQRPSRTQYQLAAAPQED</sequence>
<dbReference type="InterPro" id="IPR004659">
    <property type="entry name" value="RNase_E/G"/>
</dbReference>
<protein>
    <submittedName>
        <fullName evidence="12">Ribonuclease G</fullName>
        <ecNumber evidence="12">3.1.26.-</ecNumber>
    </submittedName>
</protein>
<keyword evidence="3" id="KW-0997">Cell inner membrane</keyword>
<evidence type="ECO:0000256" key="1">
    <source>
        <dbReference type="ARBA" id="ARBA00001946"/>
    </source>
</evidence>
<dbReference type="Proteomes" id="UP000591941">
    <property type="component" value="Unassembled WGS sequence"/>
</dbReference>
<dbReference type="GO" id="GO:0006364">
    <property type="term" value="P:rRNA processing"/>
    <property type="evidence" value="ECO:0007669"/>
    <property type="project" value="TreeGrafter"/>
</dbReference>
<organism evidence="12 13">
    <name type="scientific">Negativicoccus succinicivorans</name>
    <dbReference type="NCBI Taxonomy" id="620903"/>
    <lineage>
        <taxon>Bacteria</taxon>
        <taxon>Bacillati</taxon>
        <taxon>Bacillota</taxon>
        <taxon>Negativicutes</taxon>
        <taxon>Veillonellales</taxon>
        <taxon>Veillonellaceae</taxon>
        <taxon>Negativicoccus</taxon>
    </lineage>
</organism>
<dbReference type="CDD" id="cd04453">
    <property type="entry name" value="S1_RNase_E"/>
    <property type="match status" value="1"/>
</dbReference>
<dbReference type="EMBL" id="JACHHI010000003">
    <property type="protein sequence ID" value="MBB6477774.1"/>
    <property type="molecule type" value="Genomic_DNA"/>
</dbReference>
<keyword evidence="5" id="KW-0479">Metal-binding</keyword>
<evidence type="ECO:0000256" key="5">
    <source>
        <dbReference type="ARBA" id="ARBA00022723"/>
    </source>
</evidence>
<evidence type="ECO:0000256" key="7">
    <source>
        <dbReference type="ARBA" id="ARBA00022801"/>
    </source>
</evidence>
<dbReference type="PANTHER" id="PTHR30001">
    <property type="entry name" value="RIBONUCLEASE"/>
    <property type="match status" value="1"/>
</dbReference>
<keyword evidence="8" id="KW-0460">Magnesium</keyword>
<dbReference type="InterPro" id="IPR012340">
    <property type="entry name" value="NA-bd_OB-fold"/>
</dbReference>
<dbReference type="SUPFAM" id="SSF50249">
    <property type="entry name" value="Nucleic acid-binding proteins"/>
    <property type="match status" value="1"/>
</dbReference>
<keyword evidence="4" id="KW-0540">Nuclease</keyword>
<comment type="cofactor">
    <cofactor evidence="1">
        <name>Mg(2+)</name>
        <dbReference type="ChEBI" id="CHEBI:18420"/>
    </cofactor>
</comment>
<dbReference type="EC" id="3.1.26.-" evidence="12"/>
<evidence type="ECO:0000256" key="4">
    <source>
        <dbReference type="ARBA" id="ARBA00022722"/>
    </source>
</evidence>
<evidence type="ECO:0000256" key="9">
    <source>
        <dbReference type="ARBA" id="ARBA00022884"/>
    </source>
</evidence>
<dbReference type="GO" id="GO:0016787">
    <property type="term" value="F:hydrolase activity"/>
    <property type="evidence" value="ECO:0007669"/>
    <property type="project" value="UniProtKB-KW"/>
</dbReference>
<keyword evidence="9" id="KW-0694">RNA-binding</keyword>
<dbReference type="GO" id="GO:0046872">
    <property type="term" value="F:metal ion binding"/>
    <property type="evidence" value="ECO:0007669"/>
    <property type="project" value="UniProtKB-KW"/>
</dbReference>
<dbReference type="GO" id="GO:0004519">
    <property type="term" value="F:endonuclease activity"/>
    <property type="evidence" value="ECO:0007669"/>
    <property type="project" value="UniProtKB-KW"/>
</dbReference>
<evidence type="ECO:0000256" key="10">
    <source>
        <dbReference type="ARBA" id="ARBA00023136"/>
    </source>
</evidence>
<evidence type="ECO:0000256" key="2">
    <source>
        <dbReference type="ARBA" id="ARBA00022475"/>
    </source>
</evidence>
<evidence type="ECO:0000256" key="6">
    <source>
        <dbReference type="ARBA" id="ARBA00022759"/>
    </source>
</evidence>
<evidence type="ECO:0000313" key="12">
    <source>
        <dbReference type="EMBL" id="MBB6477774.1"/>
    </source>
</evidence>
<comment type="caution">
    <text evidence="12">The sequence shown here is derived from an EMBL/GenBank/DDBJ whole genome shotgun (WGS) entry which is preliminary data.</text>
</comment>
<dbReference type="GO" id="GO:0003723">
    <property type="term" value="F:RNA binding"/>
    <property type="evidence" value="ECO:0007669"/>
    <property type="project" value="UniProtKB-KW"/>
</dbReference>
<dbReference type="Pfam" id="PF10150">
    <property type="entry name" value="RNase_E_G"/>
    <property type="match status" value="1"/>
</dbReference>
<dbReference type="InterPro" id="IPR019307">
    <property type="entry name" value="RNA-bd_AU-1/RNase_E/G"/>
</dbReference>
<keyword evidence="13" id="KW-1185">Reference proteome</keyword>
<proteinExistence type="predicted"/>
<dbReference type="PROSITE" id="PS50126">
    <property type="entry name" value="S1"/>
    <property type="match status" value="1"/>
</dbReference>
<evidence type="ECO:0000259" key="11">
    <source>
        <dbReference type="PROSITE" id="PS50126"/>
    </source>
</evidence>
<accession>A0A841QYT1</accession>
<dbReference type="AlphaFoldDB" id="A0A841QYT1"/>
<evidence type="ECO:0000256" key="8">
    <source>
        <dbReference type="ARBA" id="ARBA00022842"/>
    </source>
</evidence>
<dbReference type="GO" id="GO:0005737">
    <property type="term" value="C:cytoplasm"/>
    <property type="evidence" value="ECO:0007669"/>
    <property type="project" value="TreeGrafter"/>
</dbReference>
<keyword evidence="7 12" id="KW-0378">Hydrolase</keyword>
<dbReference type="OrthoDB" id="9804278at2"/>
<keyword evidence="2" id="KW-1003">Cell membrane</keyword>
<dbReference type="PANTHER" id="PTHR30001:SF1">
    <property type="entry name" value="RIBONUCLEASE E_G-LIKE PROTEIN, CHLOROPLASTIC"/>
    <property type="match status" value="1"/>
</dbReference>
<dbReference type="Gene3D" id="3.40.1260.20">
    <property type="entry name" value="Ribonuclease E, catalytic domain"/>
    <property type="match status" value="1"/>
</dbReference>
<reference evidence="12 13" key="1">
    <citation type="submission" date="2020-08" db="EMBL/GenBank/DDBJ databases">
        <title>Genomic Encyclopedia of Type Strains, Phase IV (KMG-IV): sequencing the most valuable type-strain genomes for metagenomic binning, comparative biology and taxonomic classification.</title>
        <authorList>
            <person name="Goeker M."/>
        </authorList>
    </citation>
    <scope>NUCLEOTIDE SEQUENCE [LARGE SCALE GENOMIC DNA]</scope>
    <source>
        <strain evidence="12 13">DSM 21255</strain>
    </source>
</reference>
<gene>
    <name evidence="12" type="ORF">HNR45_000807</name>
</gene>
<dbReference type="NCBIfam" id="TIGR00757">
    <property type="entry name" value="RNaseEG"/>
    <property type="match status" value="1"/>
</dbReference>
<keyword evidence="6" id="KW-0255">Endonuclease</keyword>
<feature type="domain" description="S1 motif" evidence="11">
    <location>
        <begin position="38"/>
        <end position="107"/>
    </location>
</feature>
<name>A0A841QYT1_9FIRM</name>
<evidence type="ECO:0000256" key="3">
    <source>
        <dbReference type="ARBA" id="ARBA00022519"/>
    </source>
</evidence>
<dbReference type="GeneID" id="93486085"/>
<dbReference type="GO" id="GO:0004540">
    <property type="term" value="F:RNA nuclease activity"/>
    <property type="evidence" value="ECO:0007669"/>
    <property type="project" value="InterPro"/>
</dbReference>
<dbReference type="RefSeq" id="WP_159822734.1">
    <property type="nucleotide sequence ID" value="NZ_CABWNB010000002.1"/>
</dbReference>